<accession>A0A381VG30</accession>
<reference evidence="1" key="1">
    <citation type="submission" date="2018-05" db="EMBL/GenBank/DDBJ databases">
        <authorList>
            <person name="Lanie J.A."/>
            <person name="Ng W.-L."/>
            <person name="Kazmierczak K.M."/>
            <person name="Andrzejewski T.M."/>
            <person name="Davidsen T.M."/>
            <person name="Wayne K.J."/>
            <person name="Tettelin H."/>
            <person name="Glass J.I."/>
            <person name="Rusch D."/>
            <person name="Podicherti R."/>
            <person name="Tsui H.-C.T."/>
            <person name="Winkler M.E."/>
        </authorList>
    </citation>
    <scope>NUCLEOTIDE SEQUENCE</scope>
</reference>
<proteinExistence type="predicted"/>
<gene>
    <name evidence="1" type="ORF">METZ01_LOCUS91582</name>
</gene>
<dbReference type="EMBL" id="UINC01008613">
    <property type="protein sequence ID" value="SVA38728.1"/>
    <property type="molecule type" value="Genomic_DNA"/>
</dbReference>
<organism evidence="1">
    <name type="scientific">marine metagenome</name>
    <dbReference type="NCBI Taxonomy" id="408172"/>
    <lineage>
        <taxon>unclassified sequences</taxon>
        <taxon>metagenomes</taxon>
        <taxon>ecological metagenomes</taxon>
    </lineage>
</organism>
<protein>
    <submittedName>
        <fullName evidence="1">Uncharacterized protein</fullName>
    </submittedName>
</protein>
<sequence>GLRKTEIEAKVPKERALKTKTQATITQA</sequence>
<name>A0A381VG30_9ZZZZ</name>
<feature type="non-terminal residue" evidence="1">
    <location>
        <position position="1"/>
    </location>
</feature>
<evidence type="ECO:0000313" key="1">
    <source>
        <dbReference type="EMBL" id="SVA38728.1"/>
    </source>
</evidence>
<dbReference type="AlphaFoldDB" id="A0A381VG30"/>